<evidence type="ECO:0000313" key="3">
    <source>
        <dbReference type="Proteomes" id="UP000654401"/>
    </source>
</evidence>
<proteinExistence type="predicted"/>
<gene>
    <name evidence="2" type="ORF">H8D24_06110</name>
</gene>
<dbReference type="AlphaFoldDB" id="A0A8J6TQG9"/>
<evidence type="ECO:0000313" key="2">
    <source>
        <dbReference type="EMBL" id="MBC8519961.1"/>
    </source>
</evidence>
<evidence type="ECO:0008006" key="4">
    <source>
        <dbReference type="Google" id="ProtNLM"/>
    </source>
</evidence>
<dbReference type="Proteomes" id="UP000654401">
    <property type="component" value="Unassembled WGS sequence"/>
</dbReference>
<reference evidence="2 3" key="1">
    <citation type="submission" date="2020-08" db="EMBL/GenBank/DDBJ databases">
        <title>Bridging the membrane lipid divide: bacteria of the FCB group superphylum have the potential to synthesize archaeal ether lipids.</title>
        <authorList>
            <person name="Villanueva L."/>
            <person name="Von Meijenfeldt F.A.B."/>
            <person name="Westbye A.B."/>
            <person name="Yadav S."/>
            <person name="Hopmans E.C."/>
            <person name="Dutilh B.E."/>
            <person name="Sinninghe Damste J.S."/>
        </authorList>
    </citation>
    <scope>NUCLEOTIDE SEQUENCE [LARGE SCALE GENOMIC DNA]</scope>
    <source>
        <strain evidence="2">NIOZ-UU100</strain>
    </source>
</reference>
<organism evidence="2 3">
    <name type="scientific">Candidatus Thiopontia autotrophica</name>
    <dbReference type="NCBI Taxonomy" id="2841688"/>
    <lineage>
        <taxon>Bacteria</taxon>
        <taxon>Pseudomonadati</taxon>
        <taxon>Pseudomonadota</taxon>
        <taxon>Gammaproteobacteria</taxon>
        <taxon>Candidatus Thiopontia</taxon>
    </lineage>
</organism>
<feature type="chain" id="PRO_5035261683" description="Transporter" evidence="1">
    <location>
        <begin position="26"/>
        <end position="275"/>
    </location>
</feature>
<keyword evidence="1" id="KW-0732">Signal</keyword>
<accession>A0A8J6TQG9</accession>
<protein>
    <recommendedName>
        <fullName evidence="4">Transporter</fullName>
    </recommendedName>
</protein>
<comment type="caution">
    <text evidence="2">The sequence shown here is derived from an EMBL/GenBank/DDBJ whole genome shotgun (WGS) entry which is preliminary data.</text>
</comment>
<evidence type="ECO:0000256" key="1">
    <source>
        <dbReference type="SAM" id="SignalP"/>
    </source>
</evidence>
<feature type="signal peptide" evidence="1">
    <location>
        <begin position="1"/>
        <end position="25"/>
    </location>
</feature>
<dbReference type="EMBL" id="JACNFK010000030">
    <property type="protein sequence ID" value="MBC8519961.1"/>
    <property type="molecule type" value="Genomic_DNA"/>
</dbReference>
<sequence>MGSRKVRASLWRLLLLLILPMAALAHDPIFGIGPHTIYKGGVETAIEVHYEKAGSEKELESALELLYGVTGDLAVGAEIPYVTKEEDGAESDGAGDLKLFTKYRFWREDSLGLQEAAAVHLKVKSDSAKGGKSPALGSGTTDWIGGLSYGYEGIKWYRWGALRYRHNGENSAGLRKGGRWMVDLVGGYRPTSPVYREPDTVWLLELNGELSERNEQNGAALANTGGDEWFLSPGIFWTQRNMAVKAGVQIPISHDLNGAQEESDLRAKLVVEWHL</sequence>
<name>A0A8J6TQG9_9GAMM</name>